<dbReference type="Proteomes" id="UP000234681">
    <property type="component" value="Chromosome 15"/>
</dbReference>
<dbReference type="EMBL" id="CH474049">
    <property type="protein sequence ID" value="EDM14354.1"/>
    <property type="molecule type" value="Genomic_DNA"/>
</dbReference>
<gene>
    <name evidence="1" type="ORF">rCG_63657</name>
</gene>
<organism evidence="1 2">
    <name type="scientific">Rattus norvegicus</name>
    <name type="common">Rat</name>
    <dbReference type="NCBI Taxonomy" id="10116"/>
    <lineage>
        <taxon>Eukaryota</taxon>
        <taxon>Metazoa</taxon>
        <taxon>Chordata</taxon>
        <taxon>Craniata</taxon>
        <taxon>Vertebrata</taxon>
        <taxon>Euteleostomi</taxon>
        <taxon>Mammalia</taxon>
        <taxon>Eutheria</taxon>
        <taxon>Euarchontoglires</taxon>
        <taxon>Glires</taxon>
        <taxon>Rodentia</taxon>
        <taxon>Myomorpha</taxon>
        <taxon>Muroidea</taxon>
        <taxon>Muridae</taxon>
        <taxon>Murinae</taxon>
        <taxon>Rattus</taxon>
    </lineage>
</organism>
<evidence type="ECO:0000313" key="2">
    <source>
        <dbReference type="Proteomes" id="UP000234681"/>
    </source>
</evidence>
<accession>A6KHC5</accession>
<dbReference type="AlphaFoldDB" id="A6KHC5"/>
<evidence type="ECO:0000313" key="1">
    <source>
        <dbReference type="EMBL" id="EDM14354.1"/>
    </source>
</evidence>
<reference evidence="1 2" key="1">
    <citation type="submission" date="2005-07" db="EMBL/GenBank/DDBJ databases">
        <authorList>
            <person name="Mural R.J."/>
            <person name="Li P.W."/>
            <person name="Adams M.D."/>
            <person name="Amanatides P.G."/>
            <person name="Baden-Tillson H."/>
            <person name="Barnstead M."/>
            <person name="Chin S.H."/>
            <person name="Dew I."/>
            <person name="Evans C.A."/>
            <person name="Ferriera S."/>
            <person name="Flanigan M."/>
            <person name="Fosler C."/>
            <person name="Glodek A."/>
            <person name="Gu Z."/>
            <person name="Holt R.A."/>
            <person name="Jennings D."/>
            <person name="Kraft C.L."/>
            <person name="Lu F."/>
            <person name="Nguyen T."/>
            <person name="Nusskern D.R."/>
            <person name="Pfannkoch C.M."/>
            <person name="Sitter C."/>
            <person name="Sutton G.G."/>
            <person name="Venter J.C."/>
            <person name="Wang Z."/>
            <person name="Woodage T."/>
            <person name="Zheng X.H."/>
            <person name="Zhong F."/>
        </authorList>
    </citation>
    <scope>NUCLEOTIDE SEQUENCE [LARGE SCALE GENOMIC DNA]</scope>
    <source>
        <strain>BN</strain>
        <strain evidence="2">Sprague-Dawley</strain>
    </source>
</reference>
<sequence length="26" mass="3091">MTTLLNQVVKIKCNLSKWQEKKNKSK</sequence>
<protein>
    <submittedName>
        <fullName evidence="1">RCG63657</fullName>
    </submittedName>
</protein>
<proteinExistence type="predicted"/>
<name>A6KHC5_RAT</name>